<dbReference type="AlphaFoldDB" id="A0A7Z0QH21"/>
<proteinExistence type="predicted"/>
<dbReference type="EMBL" id="JACBFH010000001">
    <property type="protein sequence ID" value="NYY93821.1"/>
    <property type="molecule type" value="Genomic_DNA"/>
</dbReference>
<evidence type="ECO:0000313" key="3">
    <source>
        <dbReference type="EMBL" id="UGX90279.1"/>
    </source>
</evidence>
<evidence type="ECO:0000256" key="1">
    <source>
        <dbReference type="SAM" id="Coils"/>
    </source>
</evidence>
<dbReference type="RefSeq" id="WP_166352219.1">
    <property type="nucleotide sequence ID" value="NZ_CP088280.1"/>
</dbReference>
<reference evidence="2" key="2">
    <citation type="submission" date="2020-06" db="EMBL/GenBank/DDBJ databases">
        <title>Whole Genome Sequence of Bradyrhizobium sp. Strain 323S2.</title>
        <authorList>
            <person name="Bromfield E.S.P."/>
        </authorList>
    </citation>
    <scope>NUCLEOTIDE SEQUENCE [LARGE SCALE GENOMIC DNA]</scope>
    <source>
        <strain evidence="2">323S2</strain>
    </source>
</reference>
<dbReference type="EMBL" id="CP088280">
    <property type="protein sequence ID" value="UGX90279.1"/>
    <property type="molecule type" value="Genomic_DNA"/>
</dbReference>
<keyword evidence="1" id="KW-0175">Coiled coil</keyword>
<feature type="coiled-coil region" evidence="1">
    <location>
        <begin position="19"/>
        <end position="46"/>
    </location>
</feature>
<gene>
    <name evidence="3" type="ORF">G6321_00031080</name>
    <name evidence="2" type="ORF">G6321_37190</name>
</gene>
<dbReference type="Proteomes" id="UP000564836">
    <property type="component" value="Chromosome"/>
</dbReference>
<evidence type="ECO:0000313" key="2">
    <source>
        <dbReference type="EMBL" id="NYY93821.1"/>
    </source>
</evidence>
<reference evidence="3 4" key="1">
    <citation type="journal article" date="2017" name="Syst. Appl. Microbiol.">
        <title>Soybeans inoculated with root zone soils of Canadian native legumes harbour diverse and novel Bradyrhizobium spp. that possess agricultural potential.</title>
        <authorList>
            <person name="Bromfield E.S.P."/>
            <person name="Cloutier S."/>
            <person name="Tambong J.T."/>
            <person name="Tran Thi T.V."/>
        </authorList>
    </citation>
    <scope>NUCLEOTIDE SEQUENCE [LARGE SCALE GENOMIC DNA]</scope>
    <source>
        <strain evidence="3 4">323S2</strain>
    </source>
</reference>
<accession>A0A7Z0QH21</accession>
<reference evidence="3 4" key="3">
    <citation type="journal article" date="2022" name="Int. J. Syst. Evol. Microbiol.">
        <title>Strains of Bradyrhizobium barranii sp. nov. associated with legumes native to Canada are symbionts of soybeans and belong to different subspecies (subsp. barranii subsp. nov. and subsp. apii subsp. nov.) and symbiovars (sv. glycinearum and sv. septentrionale).</title>
        <authorList>
            <person name="Bromfield E.S.P."/>
            <person name="Cloutier S."/>
            <person name="Wasai-Hara S."/>
            <person name="Minamisawa K."/>
        </authorList>
    </citation>
    <scope>NUCLEOTIDE SEQUENCE [LARGE SCALE GENOMIC DNA]</scope>
    <source>
        <strain evidence="3 4">323S2</strain>
    </source>
</reference>
<sequence length="110" mass="12047">METELQSCRVEADALGKKNAVLEFENDSLKQQLAKANADRDALIRRSEAIKSLLDQCGATLMHGLKQYAAAEREVERREEASGEIEGGMAAIVARRNGGAIYTDGQQTEH</sequence>
<name>A0A7Z0QH21_9BRAD</name>
<organism evidence="2">
    <name type="scientific">Bradyrhizobium barranii subsp. barranii</name>
    <dbReference type="NCBI Taxonomy" id="2823807"/>
    <lineage>
        <taxon>Bacteria</taxon>
        <taxon>Pseudomonadati</taxon>
        <taxon>Pseudomonadota</taxon>
        <taxon>Alphaproteobacteria</taxon>
        <taxon>Hyphomicrobiales</taxon>
        <taxon>Nitrobacteraceae</taxon>
        <taxon>Bradyrhizobium</taxon>
        <taxon>Bradyrhizobium barranii</taxon>
    </lineage>
</organism>
<evidence type="ECO:0000313" key="4">
    <source>
        <dbReference type="Proteomes" id="UP000564836"/>
    </source>
</evidence>
<protein>
    <submittedName>
        <fullName evidence="2">Uncharacterized protein</fullName>
    </submittedName>
</protein>